<dbReference type="HOGENOM" id="CLU_2961586_0_0_1"/>
<organism evidence="1 2">
    <name type="scientific">Phaeosphaeria nodorum (strain SN15 / ATCC MYA-4574 / FGSC 10173)</name>
    <name type="common">Glume blotch fungus</name>
    <name type="synonym">Parastagonospora nodorum</name>
    <dbReference type="NCBI Taxonomy" id="321614"/>
    <lineage>
        <taxon>Eukaryota</taxon>
        <taxon>Fungi</taxon>
        <taxon>Dikarya</taxon>
        <taxon>Ascomycota</taxon>
        <taxon>Pezizomycotina</taxon>
        <taxon>Dothideomycetes</taxon>
        <taxon>Pleosporomycetidae</taxon>
        <taxon>Pleosporales</taxon>
        <taxon>Pleosporineae</taxon>
        <taxon>Phaeosphaeriaceae</taxon>
        <taxon>Parastagonospora</taxon>
    </lineage>
</organism>
<dbReference type="RefSeq" id="XP_001802138.1">
    <property type="nucleotide sequence ID" value="XM_001802086.1"/>
</dbReference>
<reference evidence="2" key="1">
    <citation type="journal article" date="2007" name="Plant Cell">
        <title>Dothideomycete-plant interactions illuminated by genome sequencing and EST analysis of the wheat pathogen Stagonospora nodorum.</title>
        <authorList>
            <person name="Hane J.K."/>
            <person name="Lowe R.G."/>
            <person name="Solomon P.S."/>
            <person name="Tan K.C."/>
            <person name="Schoch C.L."/>
            <person name="Spatafora J.W."/>
            <person name="Crous P.W."/>
            <person name="Kodira C."/>
            <person name="Birren B.W."/>
            <person name="Galagan J.E."/>
            <person name="Torriani S.F."/>
            <person name="McDonald B.A."/>
            <person name="Oliver R.P."/>
        </authorList>
    </citation>
    <scope>NUCLEOTIDE SEQUENCE [LARGE SCALE GENOMIC DNA]</scope>
    <source>
        <strain evidence="2">SN15 / ATCC MYA-4574 / FGSC 10173</strain>
    </source>
</reference>
<protein>
    <submittedName>
        <fullName evidence="1">Uncharacterized protein</fullName>
    </submittedName>
</protein>
<proteinExistence type="predicted"/>
<dbReference type="InParanoid" id="Q0U8L1"/>
<dbReference type="Proteomes" id="UP000001055">
    <property type="component" value="Unassembled WGS sequence"/>
</dbReference>
<sequence length="59" mass="6750">MTDGYKTAIVERWRVPNTSDYLLDSYSSTNPAMAKERSPRRSCNIETTSSVQYHAISYT</sequence>
<dbReference type="EMBL" id="CH445344">
    <property type="protein sequence ID" value="EAT80947.1"/>
    <property type="molecule type" value="Genomic_DNA"/>
</dbReference>
<dbReference type="GeneID" id="5979046"/>
<name>Q0U8L1_PHANO</name>
<gene>
    <name evidence="1" type="ORF">SNOG_11903</name>
</gene>
<dbReference type="AlphaFoldDB" id="Q0U8L1"/>
<dbReference type="KEGG" id="pno:SNOG_11903"/>
<evidence type="ECO:0000313" key="1">
    <source>
        <dbReference type="EMBL" id="EAT80947.1"/>
    </source>
</evidence>
<evidence type="ECO:0000313" key="2">
    <source>
        <dbReference type="Proteomes" id="UP000001055"/>
    </source>
</evidence>
<accession>Q0U8L1</accession>